<proteinExistence type="predicted"/>
<feature type="transmembrane region" description="Helical" evidence="1">
    <location>
        <begin position="22"/>
        <end position="41"/>
    </location>
</feature>
<feature type="transmembrane region" description="Helical" evidence="1">
    <location>
        <begin position="47"/>
        <end position="67"/>
    </location>
</feature>
<keyword evidence="1" id="KW-1133">Transmembrane helix</keyword>
<evidence type="ECO:0000313" key="3">
    <source>
        <dbReference type="Proteomes" id="UP000230282"/>
    </source>
</evidence>
<keyword evidence="3" id="KW-1185">Reference proteome</keyword>
<dbReference type="Proteomes" id="UP000230282">
    <property type="component" value="Unassembled WGS sequence"/>
</dbReference>
<name>A0A2M8RTC3_9PAST</name>
<dbReference type="AlphaFoldDB" id="A0A2M8RTC3"/>
<keyword evidence="1" id="KW-0472">Membrane</keyword>
<gene>
    <name evidence="2" type="ORF">CVP04_10810</name>
</gene>
<organism evidence="2 3">
    <name type="scientific">Caviibacterium pharyngocola</name>
    <dbReference type="NCBI Taxonomy" id="28159"/>
    <lineage>
        <taxon>Bacteria</taxon>
        <taxon>Pseudomonadati</taxon>
        <taxon>Pseudomonadota</taxon>
        <taxon>Gammaproteobacteria</taxon>
        <taxon>Pasteurellales</taxon>
        <taxon>Pasteurellaceae</taxon>
        <taxon>Caviibacterium</taxon>
    </lineage>
</organism>
<keyword evidence="1" id="KW-0812">Transmembrane</keyword>
<evidence type="ECO:0000256" key="1">
    <source>
        <dbReference type="SAM" id="Phobius"/>
    </source>
</evidence>
<comment type="caution">
    <text evidence="2">The sequence shown here is derived from an EMBL/GenBank/DDBJ whole genome shotgun (WGS) entry which is preliminary data.</text>
</comment>
<accession>A0A2M8RTC3</accession>
<protein>
    <submittedName>
        <fullName evidence="2">Uncharacterized protein</fullName>
    </submittedName>
</protein>
<evidence type="ECO:0000313" key="2">
    <source>
        <dbReference type="EMBL" id="PJG82138.1"/>
    </source>
</evidence>
<reference evidence="2 3" key="1">
    <citation type="submission" date="2017-11" db="EMBL/GenBank/DDBJ databases">
        <title>Reclassification of Bisgaard taxon 5 as Caviibacterium pharyngocola gen. nov., sp. nov.</title>
        <authorList>
            <person name="Christensen H."/>
        </authorList>
    </citation>
    <scope>NUCLEOTIDE SEQUENCE [LARGE SCALE GENOMIC DNA]</scope>
    <source>
        <strain evidence="2 3">7_3</strain>
    </source>
</reference>
<sequence>MKTVTINQLLSSIEHYYLMQKIYCNLKFLSIFIPQLISIFISNVNLTYIKIMLIVLAFMGFFIFAYLERKERRKLEKLLSVRSKSP</sequence>
<dbReference type="EMBL" id="PHGZ01000028">
    <property type="protein sequence ID" value="PJG82138.1"/>
    <property type="molecule type" value="Genomic_DNA"/>
</dbReference>